<dbReference type="EMBL" id="JADCTT010000017">
    <property type="protein sequence ID" value="KAF9743330.1"/>
    <property type="molecule type" value="Genomic_DNA"/>
</dbReference>
<feature type="region of interest" description="Disordered" evidence="1">
    <location>
        <begin position="83"/>
        <end position="104"/>
    </location>
</feature>
<proteinExistence type="predicted"/>
<reference evidence="2" key="1">
    <citation type="submission" date="2020-10" db="EMBL/GenBank/DDBJ databases">
        <title>High-Quality Genome Resource of Clonostachys rosea strain S41 by Oxford Nanopore Long-Read Sequencing.</title>
        <authorList>
            <person name="Wang H."/>
        </authorList>
    </citation>
    <scope>NUCLEOTIDE SEQUENCE</scope>
    <source>
        <strain evidence="2">S41</strain>
    </source>
</reference>
<evidence type="ECO:0000313" key="3">
    <source>
        <dbReference type="Proteomes" id="UP000616885"/>
    </source>
</evidence>
<organism evidence="2 3">
    <name type="scientific">Bionectria ochroleuca</name>
    <name type="common">Gliocladium roseum</name>
    <dbReference type="NCBI Taxonomy" id="29856"/>
    <lineage>
        <taxon>Eukaryota</taxon>
        <taxon>Fungi</taxon>
        <taxon>Dikarya</taxon>
        <taxon>Ascomycota</taxon>
        <taxon>Pezizomycotina</taxon>
        <taxon>Sordariomycetes</taxon>
        <taxon>Hypocreomycetidae</taxon>
        <taxon>Hypocreales</taxon>
        <taxon>Bionectriaceae</taxon>
        <taxon>Clonostachys</taxon>
    </lineage>
</organism>
<dbReference type="AlphaFoldDB" id="A0A8H7K7A1"/>
<evidence type="ECO:0000256" key="1">
    <source>
        <dbReference type="SAM" id="MobiDB-lite"/>
    </source>
</evidence>
<name>A0A8H7K7A1_BIOOC</name>
<gene>
    <name evidence="2" type="ORF">IM811_006421</name>
</gene>
<sequence length="118" mass="13496">MAPLSKRPVMVPKPRETIELVVVLSMEAIDSETNQLLFFNMPDKTEEQRASMTELEGRWEVENQMHARRSSSSSVKRIEAKPLDLGPCNWPTESEENPSSENSIYFPSMFTHHTLFGV</sequence>
<evidence type="ECO:0000313" key="2">
    <source>
        <dbReference type="EMBL" id="KAF9743330.1"/>
    </source>
</evidence>
<accession>A0A8H7K7A1</accession>
<dbReference type="Proteomes" id="UP000616885">
    <property type="component" value="Unassembled WGS sequence"/>
</dbReference>
<comment type="caution">
    <text evidence="2">The sequence shown here is derived from an EMBL/GenBank/DDBJ whole genome shotgun (WGS) entry which is preliminary data.</text>
</comment>
<protein>
    <submittedName>
        <fullName evidence="2">Uncharacterized protein</fullName>
    </submittedName>
</protein>